<evidence type="ECO:0000256" key="5">
    <source>
        <dbReference type="ARBA" id="ARBA00023444"/>
    </source>
</evidence>
<protein>
    <recommendedName>
        <fullName evidence="1">Coproheme decarboxylase</fullName>
        <ecNumber evidence="10">1.3.98.5</ecNumber>
    </recommendedName>
    <alternativeName>
        <fullName evidence="6">Coproheme III oxidative decarboxylase</fullName>
    </alternativeName>
    <alternativeName>
        <fullName evidence="7">Hydrogen peroxide-dependent heme synthase</fullName>
    </alternativeName>
</protein>
<keyword evidence="2" id="KW-0349">Heme</keyword>
<dbReference type="PANTHER" id="PTHR36843">
    <property type="entry name" value="HEME-DEPENDENT PEROXIDASE YWFI-RELATED"/>
    <property type="match status" value="1"/>
</dbReference>
<reference evidence="11 14" key="3">
    <citation type="submission" date="2020-10" db="EMBL/GenBank/DDBJ databases">
        <title>Ca. Dormibacterota MAGs.</title>
        <authorList>
            <person name="Montgomery K."/>
        </authorList>
    </citation>
    <scope>NUCLEOTIDE SEQUENCE [LARGE SCALE GENOMIC DNA]</scope>
    <source>
        <strain evidence="11">SC8812_S17_18</strain>
    </source>
</reference>
<dbReference type="Pfam" id="PF06778">
    <property type="entry name" value="Chlor_dismutase"/>
    <property type="match status" value="1"/>
</dbReference>
<organism evidence="12 13">
    <name type="scientific">Candidatus Aeolococcus gillhamiae</name>
    <dbReference type="NCBI Taxonomy" id="3127015"/>
    <lineage>
        <taxon>Bacteria</taxon>
        <taxon>Bacillati</taxon>
        <taxon>Candidatus Dormiibacterota</taxon>
        <taxon>Candidatus Dormibacteria</taxon>
        <taxon>Candidatus Aeolococcales</taxon>
        <taxon>Candidatus Aeolococcaceae</taxon>
        <taxon>Candidatus Aeolococcus</taxon>
    </lineage>
</organism>
<comment type="cofactor">
    <cofactor evidence="9">
        <name>Fe-coproporphyrin III</name>
        <dbReference type="ChEBI" id="CHEBI:68438"/>
    </cofactor>
</comment>
<reference evidence="12 13" key="1">
    <citation type="journal article" date="2017" name="Nature">
        <title>Atmospheric trace gases support primary production in Antarctic desert surface soil.</title>
        <authorList>
            <person name="Ji M."/>
            <person name="Greening C."/>
            <person name="Vanwonterghem I."/>
            <person name="Carere C.R."/>
            <person name="Bay S.K."/>
            <person name="Steen J.A."/>
            <person name="Montgomery K."/>
            <person name="Lines T."/>
            <person name="Beardall J."/>
            <person name="van Dorst J."/>
            <person name="Snape I."/>
            <person name="Stott M.B."/>
            <person name="Hugenholtz P."/>
            <person name="Ferrari B.C."/>
        </authorList>
    </citation>
    <scope>NUCLEOTIDE SEQUENCE [LARGE SCALE GENOMIC DNA]</scope>
    <source>
        <strain evidence="12">RRmetagenome_bin12</strain>
    </source>
</reference>
<keyword evidence="4" id="KW-0408">Iron</keyword>
<dbReference type="Proteomes" id="UP000606991">
    <property type="component" value="Unassembled WGS sequence"/>
</dbReference>
<dbReference type="SUPFAM" id="SSF54909">
    <property type="entry name" value="Dimeric alpha+beta barrel"/>
    <property type="match status" value="1"/>
</dbReference>
<evidence type="ECO:0000313" key="13">
    <source>
        <dbReference type="Proteomes" id="UP000248724"/>
    </source>
</evidence>
<dbReference type="PANTHER" id="PTHR36843:SF1">
    <property type="entry name" value="COPROHEME DECARBOXYLASE"/>
    <property type="match status" value="1"/>
</dbReference>
<dbReference type="EC" id="1.3.98.5" evidence="10"/>
<evidence type="ECO:0000256" key="1">
    <source>
        <dbReference type="ARBA" id="ARBA00014413"/>
    </source>
</evidence>
<evidence type="ECO:0000256" key="6">
    <source>
        <dbReference type="ARBA" id="ARBA00029882"/>
    </source>
</evidence>
<keyword evidence="3" id="KW-0479">Metal-binding</keyword>
<evidence type="ECO:0000256" key="10">
    <source>
        <dbReference type="ARBA" id="ARBA00050019"/>
    </source>
</evidence>
<accession>A0A2W5Z3D8</accession>
<evidence type="ECO:0000256" key="2">
    <source>
        <dbReference type="ARBA" id="ARBA00022617"/>
    </source>
</evidence>
<dbReference type="Proteomes" id="UP000248724">
    <property type="component" value="Unassembled WGS sequence"/>
</dbReference>
<gene>
    <name evidence="12" type="ORF">DLM65_10020</name>
    <name evidence="11" type="ORF">JF886_05890</name>
</gene>
<evidence type="ECO:0000313" key="11">
    <source>
        <dbReference type="EMBL" id="MBJ7594386.1"/>
    </source>
</evidence>
<evidence type="ECO:0000256" key="4">
    <source>
        <dbReference type="ARBA" id="ARBA00023004"/>
    </source>
</evidence>
<sequence length="242" mass="28165">MTVRDATAPPPTARQHIRFAFFAVRPEWRQRSEQQRDADRAEVAALIRDIDSRDNALVRTYSLVGTRGDADFMVWLVSDRLEDLHEFSARLNRTVMGAHLTSPYSYFSMTKQSMYVEKHEHRNQEGRSNRLVIAPTNRRYLFVYPFVKTRAWYRLSREERQRQMSEHIAMGHRYPGVKINTTYSFGLDDQEFVVAFESDSIADFLDLVQEMRESEASTHTVRDVPSFTCMLMTPEEALAAIG</sequence>
<evidence type="ECO:0000256" key="9">
    <source>
        <dbReference type="ARBA" id="ARBA00049935"/>
    </source>
</evidence>
<reference evidence="12" key="2">
    <citation type="submission" date="2018-05" db="EMBL/GenBank/DDBJ databases">
        <authorList>
            <person name="Ferrari B."/>
        </authorList>
    </citation>
    <scope>NUCLEOTIDE SEQUENCE</scope>
    <source>
        <strain evidence="12">RRmetagenome_bin12</strain>
    </source>
</reference>
<comment type="pathway">
    <text evidence="5">Porphyrin-containing compound metabolism.</text>
</comment>
<evidence type="ECO:0000256" key="8">
    <source>
        <dbReference type="ARBA" id="ARBA00049896"/>
    </source>
</evidence>
<proteinExistence type="predicted"/>
<dbReference type="Gene3D" id="3.30.70.1030">
    <property type="entry name" value="Apc35880, domain 1"/>
    <property type="match status" value="2"/>
</dbReference>
<dbReference type="AlphaFoldDB" id="A0A2W5Z3D8"/>
<evidence type="ECO:0000256" key="7">
    <source>
        <dbReference type="ARBA" id="ARBA00030236"/>
    </source>
</evidence>
<evidence type="ECO:0000313" key="14">
    <source>
        <dbReference type="Proteomes" id="UP000606991"/>
    </source>
</evidence>
<dbReference type="InterPro" id="IPR011008">
    <property type="entry name" value="Dimeric_a/b-barrel"/>
</dbReference>
<dbReference type="GO" id="GO:0016491">
    <property type="term" value="F:oxidoreductase activity"/>
    <property type="evidence" value="ECO:0007669"/>
    <property type="project" value="InterPro"/>
</dbReference>
<dbReference type="InterPro" id="IPR010644">
    <property type="entry name" value="ChdC/CLD"/>
</dbReference>
<dbReference type="EMBL" id="QHBU01000194">
    <property type="protein sequence ID" value="PZR79723.1"/>
    <property type="molecule type" value="Genomic_DNA"/>
</dbReference>
<name>A0A2W5Z3D8_9BACT</name>
<accession>A0A934JRP0</accession>
<comment type="caution">
    <text evidence="12">The sequence shown here is derived from an EMBL/GenBank/DDBJ whole genome shotgun (WGS) entry which is preliminary data.</text>
</comment>
<evidence type="ECO:0000256" key="3">
    <source>
        <dbReference type="ARBA" id="ARBA00022723"/>
    </source>
</evidence>
<comment type="catalytic activity">
    <reaction evidence="8">
        <text>Fe-coproporphyrin III + 2 H2O2 + 2 H(+) = heme b + 2 CO2 + 4 H2O</text>
        <dbReference type="Rhea" id="RHEA:56516"/>
        <dbReference type="ChEBI" id="CHEBI:15377"/>
        <dbReference type="ChEBI" id="CHEBI:15378"/>
        <dbReference type="ChEBI" id="CHEBI:16240"/>
        <dbReference type="ChEBI" id="CHEBI:16526"/>
        <dbReference type="ChEBI" id="CHEBI:60344"/>
        <dbReference type="ChEBI" id="CHEBI:68438"/>
        <dbReference type="EC" id="1.3.98.5"/>
    </reaction>
    <physiologicalReaction direction="left-to-right" evidence="8">
        <dbReference type="Rhea" id="RHEA:56517"/>
    </physiologicalReaction>
</comment>
<dbReference type="EMBL" id="JAEKNS010000067">
    <property type="protein sequence ID" value="MBJ7594386.1"/>
    <property type="molecule type" value="Genomic_DNA"/>
</dbReference>
<dbReference type="GO" id="GO:0020037">
    <property type="term" value="F:heme binding"/>
    <property type="evidence" value="ECO:0007669"/>
    <property type="project" value="InterPro"/>
</dbReference>
<dbReference type="GO" id="GO:0046872">
    <property type="term" value="F:metal ion binding"/>
    <property type="evidence" value="ECO:0007669"/>
    <property type="project" value="UniProtKB-KW"/>
</dbReference>
<evidence type="ECO:0000313" key="12">
    <source>
        <dbReference type="EMBL" id="PZR79723.1"/>
    </source>
</evidence>